<dbReference type="AlphaFoldDB" id="A0A366HFE0"/>
<reference evidence="1 2" key="1">
    <citation type="submission" date="2018-06" db="EMBL/GenBank/DDBJ databases">
        <title>Genomic Encyclopedia of Type Strains, Phase IV (KMG-IV): sequencing the most valuable type-strain genomes for metagenomic binning, comparative biology and taxonomic classification.</title>
        <authorList>
            <person name="Goeker M."/>
        </authorList>
    </citation>
    <scope>NUCLEOTIDE SEQUENCE [LARGE SCALE GENOMIC DNA]</scope>
    <source>
        <strain evidence="1 2">DSM 25520</strain>
    </source>
</reference>
<evidence type="ECO:0000313" key="1">
    <source>
        <dbReference type="EMBL" id="RBP40115.1"/>
    </source>
</evidence>
<name>A0A366HFE0_9BURK</name>
<dbReference type="EMBL" id="QNRQ01000004">
    <property type="protein sequence ID" value="RBP40115.1"/>
    <property type="molecule type" value="Genomic_DNA"/>
</dbReference>
<dbReference type="Proteomes" id="UP000253628">
    <property type="component" value="Unassembled WGS sequence"/>
</dbReference>
<proteinExistence type="predicted"/>
<comment type="caution">
    <text evidence="1">The sequence shown here is derived from an EMBL/GenBank/DDBJ whole genome shotgun (WGS) entry which is preliminary data.</text>
</comment>
<evidence type="ECO:0000313" key="2">
    <source>
        <dbReference type="Proteomes" id="UP000253628"/>
    </source>
</evidence>
<keyword evidence="2" id="KW-1185">Reference proteome</keyword>
<accession>A0A366HFE0</accession>
<sequence>MSLAQSSCEAVKPDDTLWVTGLNTMDSSGTVRWEAKSMFSSKPLVLPTPAALARLASPVICSSTALMP</sequence>
<organism evidence="1 2">
    <name type="scientific">Eoetvoesiella caeni</name>
    <dbReference type="NCBI Taxonomy" id="645616"/>
    <lineage>
        <taxon>Bacteria</taxon>
        <taxon>Pseudomonadati</taxon>
        <taxon>Pseudomonadota</taxon>
        <taxon>Betaproteobacteria</taxon>
        <taxon>Burkholderiales</taxon>
        <taxon>Alcaligenaceae</taxon>
        <taxon>Eoetvoesiella</taxon>
    </lineage>
</organism>
<gene>
    <name evidence="1" type="ORF">DFR37_104212</name>
</gene>
<protein>
    <submittedName>
        <fullName evidence="1">Uncharacterized protein</fullName>
    </submittedName>
</protein>